<dbReference type="Pfam" id="PF00892">
    <property type="entry name" value="EamA"/>
    <property type="match status" value="2"/>
</dbReference>
<feature type="transmembrane region" description="Helical" evidence="1">
    <location>
        <begin position="189"/>
        <end position="214"/>
    </location>
</feature>
<protein>
    <submittedName>
        <fullName evidence="3">EamA family transporter</fullName>
    </submittedName>
</protein>
<feature type="transmembrane region" description="Helical" evidence="1">
    <location>
        <begin position="254"/>
        <end position="275"/>
    </location>
</feature>
<comment type="caution">
    <text evidence="3">The sequence shown here is derived from an EMBL/GenBank/DDBJ whole genome shotgun (WGS) entry which is preliminary data.</text>
</comment>
<name>A0A6N6VKB6_9HYPH</name>
<dbReference type="GO" id="GO:0016020">
    <property type="term" value="C:membrane"/>
    <property type="evidence" value="ECO:0007669"/>
    <property type="project" value="InterPro"/>
</dbReference>
<organism evidence="3 4">
    <name type="scientific">Parvibaculum sedimenti</name>
    <dbReference type="NCBI Taxonomy" id="2608632"/>
    <lineage>
        <taxon>Bacteria</taxon>
        <taxon>Pseudomonadati</taxon>
        <taxon>Pseudomonadota</taxon>
        <taxon>Alphaproteobacteria</taxon>
        <taxon>Hyphomicrobiales</taxon>
        <taxon>Parvibaculaceae</taxon>
        <taxon>Parvibaculum</taxon>
    </lineage>
</organism>
<feature type="transmembrane region" description="Helical" evidence="1">
    <location>
        <begin position="112"/>
        <end position="139"/>
    </location>
</feature>
<feature type="transmembrane region" description="Helical" evidence="1">
    <location>
        <begin position="282"/>
        <end position="300"/>
    </location>
</feature>
<evidence type="ECO:0000259" key="2">
    <source>
        <dbReference type="Pfam" id="PF00892"/>
    </source>
</evidence>
<dbReference type="Gene3D" id="1.10.3730.20">
    <property type="match status" value="1"/>
</dbReference>
<accession>A0A6N6VKB6</accession>
<evidence type="ECO:0000256" key="1">
    <source>
        <dbReference type="SAM" id="Phobius"/>
    </source>
</evidence>
<proteinExistence type="predicted"/>
<keyword evidence="4" id="KW-1185">Reference proteome</keyword>
<feature type="domain" description="EamA" evidence="2">
    <location>
        <begin position="4"/>
        <end position="140"/>
    </location>
</feature>
<feature type="transmembrane region" description="Helical" evidence="1">
    <location>
        <begin position="160"/>
        <end position="177"/>
    </location>
</feature>
<feature type="transmembrane region" description="Helical" evidence="1">
    <location>
        <begin position="68"/>
        <end position="92"/>
    </location>
</feature>
<keyword evidence="1" id="KW-0812">Transmembrane</keyword>
<sequence>MPLWIPLTIAAAFLQNMRSTLQKQLTGDLSAIAATYVRFAFGLPIALAYFWGLHAIAGYDIPTPNRTFLLYCVIGGFAQILATALLVALFAYRNFAVGTTYSKTETVQAALFGIIVLGDHPSSGAVAAILVSLAGVVAISMAKSHLTFANFVRSFAERPTLMGLGSGAGFGISAVAYRAASLSLGRPDFLMPAAFTLVVVLVIQTVAMTAWLAWREPSQLVGTARAWKVSSLVGIAGSLASMGWFTAMTIENAAYVRALGQIELVFTFVSSHFLFREKTERLEFFGIALVICGILLLLFTR</sequence>
<evidence type="ECO:0000313" key="4">
    <source>
        <dbReference type="Proteomes" id="UP000468901"/>
    </source>
</evidence>
<dbReference type="RefSeq" id="WP_152214966.1">
    <property type="nucleotide sequence ID" value="NZ_WESC01000003.1"/>
</dbReference>
<dbReference type="Proteomes" id="UP000468901">
    <property type="component" value="Unassembled WGS sequence"/>
</dbReference>
<dbReference type="EMBL" id="WESC01000003">
    <property type="protein sequence ID" value="KAB7741663.1"/>
    <property type="molecule type" value="Genomic_DNA"/>
</dbReference>
<dbReference type="InterPro" id="IPR037185">
    <property type="entry name" value="EmrE-like"/>
</dbReference>
<dbReference type="AlphaFoldDB" id="A0A6N6VKB6"/>
<feature type="transmembrane region" description="Helical" evidence="1">
    <location>
        <begin position="32"/>
        <end position="56"/>
    </location>
</feature>
<dbReference type="PANTHER" id="PTHR22911:SF137">
    <property type="entry name" value="SOLUTE CARRIER FAMILY 35 MEMBER G2-RELATED"/>
    <property type="match status" value="1"/>
</dbReference>
<dbReference type="SUPFAM" id="SSF103481">
    <property type="entry name" value="Multidrug resistance efflux transporter EmrE"/>
    <property type="match status" value="2"/>
</dbReference>
<keyword evidence="1" id="KW-0472">Membrane</keyword>
<keyword evidence="1" id="KW-1133">Transmembrane helix</keyword>
<dbReference type="InterPro" id="IPR000620">
    <property type="entry name" value="EamA_dom"/>
</dbReference>
<reference evidence="3 4" key="1">
    <citation type="submission" date="2019-09" db="EMBL/GenBank/DDBJ databases">
        <title>Parvibaculum sedimenti sp. nov., isolated from sediment.</title>
        <authorList>
            <person name="Wang Y."/>
        </authorList>
    </citation>
    <scope>NUCLEOTIDE SEQUENCE [LARGE SCALE GENOMIC DNA]</scope>
    <source>
        <strain evidence="3 4">HXT-9</strain>
    </source>
</reference>
<feature type="transmembrane region" description="Helical" evidence="1">
    <location>
        <begin position="226"/>
        <end position="248"/>
    </location>
</feature>
<dbReference type="PANTHER" id="PTHR22911">
    <property type="entry name" value="ACYL-MALONYL CONDENSING ENZYME-RELATED"/>
    <property type="match status" value="1"/>
</dbReference>
<gene>
    <name evidence="3" type="ORF">F2P47_04465</name>
</gene>
<evidence type="ECO:0000313" key="3">
    <source>
        <dbReference type="EMBL" id="KAB7741663.1"/>
    </source>
</evidence>
<feature type="domain" description="EamA" evidence="2">
    <location>
        <begin position="161"/>
        <end position="298"/>
    </location>
</feature>